<dbReference type="GO" id="GO:0000340">
    <property type="term" value="F:RNA 7-methylguanosine cap binding"/>
    <property type="evidence" value="ECO:0007669"/>
    <property type="project" value="TreeGrafter"/>
</dbReference>
<dbReference type="Proteomes" id="UP000570595">
    <property type="component" value="Unassembled WGS sequence"/>
</dbReference>
<feature type="region of interest" description="Disordered" evidence="2">
    <location>
        <begin position="339"/>
        <end position="375"/>
    </location>
</feature>
<dbReference type="Pfam" id="PF04000">
    <property type="entry name" value="Sas10_Utp3"/>
    <property type="match status" value="1"/>
</dbReference>
<feature type="compositionally biased region" description="Low complexity" evidence="2">
    <location>
        <begin position="585"/>
        <end position="598"/>
    </location>
</feature>
<evidence type="ECO:0000256" key="1">
    <source>
        <dbReference type="RuleBase" id="RU004374"/>
    </source>
</evidence>
<evidence type="ECO:0000256" key="2">
    <source>
        <dbReference type="SAM" id="MobiDB-lite"/>
    </source>
</evidence>
<dbReference type="InterPro" id="IPR019770">
    <property type="entry name" value="TIF_eIF_4E_CS"/>
</dbReference>
<dbReference type="InterPro" id="IPR023398">
    <property type="entry name" value="TIF_eIF4e-like"/>
</dbReference>
<protein>
    <recommendedName>
        <fullName evidence="5">Eukaryotic translation initiation factor 4E</fullName>
    </recommendedName>
</protein>
<dbReference type="InterPro" id="IPR001040">
    <property type="entry name" value="TIF_eIF_4E"/>
</dbReference>
<organism evidence="3 4">
    <name type="scientific">Perkinsus olseni</name>
    <name type="common">Perkinsus atlanticus</name>
    <dbReference type="NCBI Taxonomy" id="32597"/>
    <lineage>
        <taxon>Eukaryota</taxon>
        <taxon>Sar</taxon>
        <taxon>Alveolata</taxon>
        <taxon>Perkinsozoa</taxon>
        <taxon>Perkinsea</taxon>
        <taxon>Perkinsida</taxon>
        <taxon>Perkinsidae</taxon>
        <taxon>Perkinsus</taxon>
    </lineage>
</organism>
<reference evidence="3 4" key="1">
    <citation type="submission" date="2020-04" db="EMBL/GenBank/DDBJ databases">
        <title>Perkinsus olseni comparative genomics.</title>
        <authorList>
            <person name="Bogema D.R."/>
        </authorList>
    </citation>
    <scope>NUCLEOTIDE SEQUENCE [LARGE SCALE GENOMIC DNA]</scope>
    <source>
        <strain evidence="3">ATCC PRA-179</strain>
    </source>
</reference>
<dbReference type="PANTHER" id="PTHR11960">
    <property type="entry name" value="EUKARYOTIC TRANSLATION INITIATION FACTOR 4E RELATED"/>
    <property type="match status" value="1"/>
</dbReference>
<comment type="similarity">
    <text evidence="1">Belongs to the eukaryotic initiation factor 4E family.</text>
</comment>
<dbReference type="SUPFAM" id="SSF55418">
    <property type="entry name" value="eIF4e-like"/>
    <property type="match status" value="1"/>
</dbReference>
<feature type="compositionally biased region" description="Basic and acidic residues" evidence="2">
    <location>
        <begin position="601"/>
        <end position="614"/>
    </location>
</feature>
<evidence type="ECO:0008006" key="5">
    <source>
        <dbReference type="Google" id="ProtNLM"/>
    </source>
</evidence>
<dbReference type="GO" id="GO:0016281">
    <property type="term" value="C:eukaryotic translation initiation factor 4F complex"/>
    <property type="evidence" value="ECO:0007669"/>
    <property type="project" value="TreeGrafter"/>
</dbReference>
<sequence>MLVLEVTVFQIMTDLSPSKRREMVPAELDEYRSLLAHYRECAQELEGRVKPLAEVIHDLPALPDKGVVRFVMAKLQLLLSYMGNLGYYMTLKKRGMSVAEHPVVAQLAWQRALMERMRPIEQKLKYQIDRLVKLASTDGKLEEELEDRPNLASMEKGLEEDDADEGVSGEGAEEGGKLYKAPKVAGGVMMMDDNEVTAGERKKAERRLAAFERSEAVRDLRDEFSDAPVIVGEGRGMVDAAESRLMNKFAEREEYEENNMLRLPTTKQNKAELRRLRNSMMGGPATRHPGMSSSIQCSSGSVQQQQRLLRAASGLVGSDDVTDDCILVDDLTTTFLLNPSEEEEKRKDENVEQTVVSEEKAPVAAGENAKTNGEVIPSSEEDHKLQHEWSLWVMSQQGRSVKDHWQQNQQKAIDFGTIEEFWRISNNMHKPSKLVHADYSVFKSGVSPAWEDPMCTEGGRWIVKAEKQKIIDDIWTEVVLSVIGETYYPLINEDIVCGVVCSVRRGGVKIALWLSSREEKLVKPLGLRFKRIVQALAPDDADRFTIGFEGFANPGDEMFTVDMNDHFEADQKVVDASTRKAAAAQQRAAAAAATAETAGEPGKDATPKDESPAK</sequence>
<dbReference type="InterPro" id="IPR007146">
    <property type="entry name" value="Sas10/Utp3/C1D"/>
</dbReference>
<feature type="compositionally biased region" description="Acidic residues" evidence="2">
    <location>
        <begin position="158"/>
        <end position="173"/>
    </location>
</feature>
<keyword evidence="1" id="KW-0648">Protein biosynthesis</keyword>
<gene>
    <name evidence="3" type="ORF">FOZ61_005299</name>
</gene>
<evidence type="ECO:0000313" key="3">
    <source>
        <dbReference type="EMBL" id="KAF4658749.1"/>
    </source>
</evidence>
<name>A0A7J6LHH9_PEROL</name>
<comment type="caution">
    <text evidence="3">The sequence shown here is derived from an EMBL/GenBank/DDBJ whole genome shotgun (WGS) entry which is preliminary data.</text>
</comment>
<accession>A0A7J6LHH9</accession>
<feature type="region of interest" description="Disordered" evidence="2">
    <location>
        <begin position="585"/>
        <end position="614"/>
    </location>
</feature>
<dbReference type="EMBL" id="JABAHT010000296">
    <property type="protein sequence ID" value="KAF4658749.1"/>
    <property type="molecule type" value="Genomic_DNA"/>
</dbReference>
<dbReference type="Gene3D" id="3.30.760.10">
    <property type="entry name" value="RNA Cap, Translation Initiation Factor Eif4e"/>
    <property type="match status" value="1"/>
</dbReference>
<dbReference type="Pfam" id="PF01652">
    <property type="entry name" value="IF4E"/>
    <property type="match status" value="1"/>
</dbReference>
<feature type="region of interest" description="Disordered" evidence="2">
    <location>
        <begin position="142"/>
        <end position="175"/>
    </location>
</feature>
<evidence type="ECO:0000313" key="4">
    <source>
        <dbReference type="Proteomes" id="UP000570595"/>
    </source>
</evidence>
<dbReference type="OrthoDB" id="590761at2759"/>
<dbReference type="GO" id="GO:0003743">
    <property type="term" value="F:translation initiation factor activity"/>
    <property type="evidence" value="ECO:0007669"/>
    <property type="project" value="UniProtKB-KW"/>
</dbReference>
<proteinExistence type="inferred from homology"/>
<keyword evidence="1" id="KW-0396">Initiation factor</keyword>
<dbReference type="AlphaFoldDB" id="A0A7J6LHH9"/>
<keyword evidence="1" id="KW-0694">RNA-binding</keyword>
<dbReference type="PROSITE" id="PS00813">
    <property type="entry name" value="IF4E"/>
    <property type="match status" value="1"/>
</dbReference>